<name>A0AC61N0C0_9FIRM</name>
<accession>A0AC61N0C0</accession>
<dbReference type="EMBL" id="CP068393">
    <property type="protein sequence ID" value="QUC66089.1"/>
    <property type="molecule type" value="Genomic_DNA"/>
</dbReference>
<sequence length="286" mass="32421">MRNPKSLRIWVARIVLTLFALIIILPMVQTFLYSFASISEMSAWLKTRGNLNDTAWMESHLSPNIISLGQYEQILIKDEKILHFFTNSVMYAVAILVGQALVVPALAFGLSKFKFRGRETIFFLIVLLMLMPFQVTMVPNVLTLRFMGLMNTVWAIILPMLFAPFYIFLIRQFMITLPDELLEASSIDGAGPFRSFLWIVLPVCRPVLGAAAALSFAESWNLVEQPLAYLTEVQNLMPLSTLFNQMTKKPSGYEFAGAALYILPALLIYLFFQEDILAGIQLTEMK</sequence>
<evidence type="ECO:0000313" key="2">
    <source>
        <dbReference type="Proteomes" id="UP000682782"/>
    </source>
</evidence>
<keyword evidence="2" id="KW-1185">Reference proteome</keyword>
<protein>
    <submittedName>
        <fullName evidence="1">Carbohydrate ABC transporter permease</fullName>
    </submittedName>
</protein>
<evidence type="ECO:0000313" key="1">
    <source>
        <dbReference type="EMBL" id="QUC66089.1"/>
    </source>
</evidence>
<reference evidence="1" key="1">
    <citation type="submission" date="2021-01" db="EMBL/GenBank/DDBJ databases">
        <title>Complete genome sequence of Clostridiales bacterium R-7.</title>
        <authorList>
            <person name="Mahoney-Kurpe S.C."/>
            <person name="Palevich N."/>
            <person name="Koike S."/>
            <person name="Moon C.D."/>
            <person name="Attwood G.T."/>
        </authorList>
    </citation>
    <scope>NUCLEOTIDE SEQUENCE</scope>
    <source>
        <strain evidence="1">R-7</strain>
    </source>
</reference>
<proteinExistence type="predicted"/>
<dbReference type="Proteomes" id="UP000682782">
    <property type="component" value="Chromosome"/>
</dbReference>
<organism evidence="1 2">
    <name type="scientific">Aristaeella hokkaidonensis</name>
    <dbReference type="NCBI Taxonomy" id="3046382"/>
    <lineage>
        <taxon>Bacteria</taxon>
        <taxon>Bacillati</taxon>
        <taxon>Bacillota</taxon>
        <taxon>Clostridia</taxon>
        <taxon>Eubacteriales</taxon>
        <taxon>Aristaeellaceae</taxon>
        <taxon>Aristaeella</taxon>
    </lineage>
</organism>
<gene>
    <name evidence="1" type="ORF">JYE49_09425</name>
</gene>